<evidence type="ECO:0000313" key="1">
    <source>
        <dbReference type="EMBL" id="KXZ65970.1"/>
    </source>
</evidence>
<dbReference type="RefSeq" id="WP_061519383.1">
    <property type="nucleotide sequence ID" value="NZ_JRUE01000212.1"/>
</dbReference>
<comment type="caution">
    <text evidence="1">The sequence shown here is derived from an EMBL/GenBank/DDBJ whole genome shotgun (WGS) entry which is preliminary data.</text>
</comment>
<dbReference type="EMBL" id="JRUE01000212">
    <property type="protein sequence ID" value="KXZ65970.1"/>
    <property type="molecule type" value="Genomic_DNA"/>
</dbReference>
<dbReference type="AlphaFoldDB" id="A0A150HLE4"/>
<reference evidence="1 2" key="1">
    <citation type="journal article" date="2016" name="Sci. Rep.">
        <title>Genomic and phenotypic characterization of the species Acinetobacter venetianus.</title>
        <authorList>
            <person name="Fondi M."/>
            <person name="Maida I."/>
            <person name="Perrin E."/>
            <person name="Orlandini V."/>
            <person name="La Torre L."/>
            <person name="Bosi E."/>
            <person name="Negroni A."/>
            <person name="Zanaroli G."/>
            <person name="Fava F."/>
            <person name="Decorosi F."/>
            <person name="Giovannetti L."/>
            <person name="Viti C."/>
            <person name="Vaneechoutte M."/>
            <person name="Dijkshoorn L."/>
            <person name="Fani R."/>
        </authorList>
    </citation>
    <scope>NUCLEOTIDE SEQUENCE [LARGE SCALE GENOMIC DNA]</scope>
    <source>
        <strain evidence="1 2">LUH5627</strain>
    </source>
</reference>
<dbReference type="PROSITE" id="PS51257">
    <property type="entry name" value="PROKAR_LIPOPROTEIN"/>
    <property type="match status" value="1"/>
</dbReference>
<dbReference type="Proteomes" id="UP000075680">
    <property type="component" value="Unassembled WGS sequence"/>
</dbReference>
<name>A0A150HLE4_9GAMM</name>
<proteinExistence type="predicted"/>
<evidence type="ECO:0000313" key="2">
    <source>
        <dbReference type="Proteomes" id="UP000075680"/>
    </source>
</evidence>
<evidence type="ECO:0008006" key="3">
    <source>
        <dbReference type="Google" id="ProtNLM"/>
    </source>
</evidence>
<dbReference type="PATRIC" id="fig|52133.18.peg.2773"/>
<organism evidence="1 2">
    <name type="scientific">Acinetobacter venetianus</name>
    <dbReference type="NCBI Taxonomy" id="52133"/>
    <lineage>
        <taxon>Bacteria</taxon>
        <taxon>Pseudomonadati</taxon>
        <taxon>Pseudomonadota</taxon>
        <taxon>Gammaproteobacteria</taxon>
        <taxon>Moraxellales</taxon>
        <taxon>Moraxellaceae</taxon>
        <taxon>Acinetobacter</taxon>
    </lineage>
</organism>
<accession>A0A150HLE4</accession>
<gene>
    <name evidence="1" type="ORF">AVENLUH5627_02700</name>
</gene>
<protein>
    <recommendedName>
        <fullName evidence="3">Lipoprotein</fullName>
    </recommendedName>
</protein>
<sequence length="61" mass="7002">MKTLIVFFTGVALGCFLKKPKVQSEPKFVLVDERESLSDYLFSPDGTKAFVKFFKKNRPDL</sequence>